<protein>
    <submittedName>
        <fullName evidence="10">Cation transporter</fullName>
    </submittedName>
</protein>
<dbReference type="InterPro" id="IPR027469">
    <property type="entry name" value="Cation_efflux_TMD_sf"/>
</dbReference>
<evidence type="ECO:0000256" key="1">
    <source>
        <dbReference type="ARBA" id="ARBA00004141"/>
    </source>
</evidence>
<evidence type="ECO:0000256" key="6">
    <source>
        <dbReference type="ARBA" id="ARBA00023136"/>
    </source>
</evidence>
<dbReference type="Gene3D" id="1.20.1510.10">
    <property type="entry name" value="Cation efflux protein transmembrane domain"/>
    <property type="match status" value="1"/>
</dbReference>
<dbReference type="InterPro" id="IPR002524">
    <property type="entry name" value="Cation_efflux"/>
</dbReference>
<keyword evidence="6 7" id="KW-0472">Membrane</keyword>
<reference evidence="10 11" key="1">
    <citation type="submission" date="2018-09" db="EMBL/GenBank/DDBJ databases">
        <title>Metagenome Assembled Genomes from an Advanced Water Purification Facility.</title>
        <authorList>
            <person name="Stamps B.W."/>
            <person name="Spear J.R."/>
        </authorList>
    </citation>
    <scope>NUCLEOTIDE SEQUENCE [LARGE SCALE GENOMIC DNA]</scope>
    <source>
        <strain evidence="10">Bin_54_1</strain>
    </source>
</reference>
<feature type="transmembrane region" description="Helical" evidence="7">
    <location>
        <begin position="49"/>
        <end position="70"/>
    </location>
</feature>
<dbReference type="SUPFAM" id="SSF161111">
    <property type="entry name" value="Cation efflux protein transmembrane domain-like"/>
    <property type="match status" value="1"/>
</dbReference>
<feature type="transmembrane region" description="Helical" evidence="7">
    <location>
        <begin position="22"/>
        <end position="43"/>
    </location>
</feature>
<dbReference type="GO" id="GO:0008324">
    <property type="term" value="F:monoatomic cation transmembrane transporter activity"/>
    <property type="evidence" value="ECO:0007669"/>
    <property type="project" value="InterPro"/>
</dbReference>
<evidence type="ECO:0000256" key="3">
    <source>
        <dbReference type="ARBA" id="ARBA00022448"/>
    </source>
</evidence>
<dbReference type="PANTHER" id="PTHR43840:SF15">
    <property type="entry name" value="MITOCHONDRIAL METAL TRANSPORTER 1-RELATED"/>
    <property type="match status" value="1"/>
</dbReference>
<dbReference type="AlphaFoldDB" id="A0A5C7VWP0"/>
<dbReference type="InterPro" id="IPR058533">
    <property type="entry name" value="Cation_efflux_TM"/>
</dbReference>
<comment type="caution">
    <text evidence="10">The sequence shown here is derived from an EMBL/GenBank/DDBJ whole genome shotgun (WGS) entry which is preliminary data.</text>
</comment>
<sequence length="387" mass="42343">MAVHSSSDPANRQERYREVRKVTLVGSAVDFVLGVAKIVIGWISNSHALIADGIHSLSDLLTGFIVLYAAKHSHKSADEVHPYGYGRIETLATVSLGIVLTGVAIGISYEAIKRLNDPAVAMDFTLLALLIALLSVISKEWIYRYTMSAAQRLRSDLLMASAWHSRSDAFSSIVVLIGISGVMLGYPYLDAVAAVAVAAMIAKIGFGLVRSSTLELIDVALDPEKVSAIRQHIHAVHGVRSIHTLRTRKSAGSAFVDVHIQVDPRLSVSEGHQIGDSVRRRLLQHVEEVTDVTVHIDPENDETGSPCNDLPSREEVIAELKQRWPQLPVASVEAMTLHYLSGAIDVELDLPIEILRSTDEAKYLVKELKQAVSALPYINTIQVRFKV</sequence>
<dbReference type="Pfam" id="PF01545">
    <property type="entry name" value="Cation_efflux"/>
    <property type="match status" value="1"/>
</dbReference>
<dbReference type="Gene3D" id="3.30.70.1350">
    <property type="entry name" value="Cation efflux protein, cytoplasmic domain"/>
    <property type="match status" value="1"/>
</dbReference>
<evidence type="ECO:0000256" key="5">
    <source>
        <dbReference type="ARBA" id="ARBA00022989"/>
    </source>
</evidence>
<evidence type="ECO:0000259" key="8">
    <source>
        <dbReference type="Pfam" id="PF01545"/>
    </source>
</evidence>
<keyword evidence="5 7" id="KW-1133">Transmembrane helix</keyword>
<evidence type="ECO:0000313" key="10">
    <source>
        <dbReference type="EMBL" id="TXI30146.1"/>
    </source>
</evidence>
<dbReference type="FunFam" id="1.20.1510.10:FF:000006">
    <property type="entry name" value="Divalent cation efflux transporter"/>
    <property type="match status" value="1"/>
</dbReference>
<gene>
    <name evidence="10" type="ORF">E6Q60_02210</name>
</gene>
<dbReference type="Proteomes" id="UP000321055">
    <property type="component" value="Unassembled WGS sequence"/>
</dbReference>
<comment type="subcellular location">
    <subcellularLocation>
        <location evidence="1">Membrane</location>
        <topology evidence="1">Multi-pass membrane protein</topology>
    </subcellularLocation>
</comment>
<keyword evidence="4 7" id="KW-0812">Transmembrane</keyword>
<keyword evidence="3" id="KW-0813">Transport</keyword>
<dbReference type="InterPro" id="IPR036837">
    <property type="entry name" value="Cation_efflux_CTD_sf"/>
</dbReference>
<proteinExistence type="inferred from homology"/>
<dbReference type="SUPFAM" id="SSF160240">
    <property type="entry name" value="Cation efflux protein cytoplasmic domain-like"/>
    <property type="match status" value="1"/>
</dbReference>
<dbReference type="PANTHER" id="PTHR43840">
    <property type="entry name" value="MITOCHONDRIAL METAL TRANSPORTER 1-RELATED"/>
    <property type="match status" value="1"/>
</dbReference>
<feature type="domain" description="Cation efflux protein transmembrane" evidence="8">
    <location>
        <begin position="24"/>
        <end position="217"/>
    </location>
</feature>
<name>A0A5C7VWP0_9PROT</name>
<evidence type="ECO:0000256" key="7">
    <source>
        <dbReference type="SAM" id="Phobius"/>
    </source>
</evidence>
<evidence type="ECO:0000259" key="9">
    <source>
        <dbReference type="Pfam" id="PF16916"/>
    </source>
</evidence>
<comment type="similarity">
    <text evidence="2">Belongs to the cation diffusion facilitator (CDF) transporter (TC 2.A.4) family.</text>
</comment>
<organism evidence="10 11">
    <name type="scientific">Nitrosomonas oligotropha</name>
    <dbReference type="NCBI Taxonomy" id="42354"/>
    <lineage>
        <taxon>Bacteria</taxon>
        <taxon>Pseudomonadati</taxon>
        <taxon>Pseudomonadota</taxon>
        <taxon>Betaproteobacteria</taxon>
        <taxon>Nitrosomonadales</taxon>
        <taxon>Nitrosomonadaceae</taxon>
        <taxon>Nitrosomonas</taxon>
    </lineage>
</organism>
<dbReference type="InterPro" id="IPR027470">
    <property type="entry name" value="Cation_efflux_CTD"/>
</dbReference>
<evidence type="ECO:0000256" key="2">
    <source>
        <dbReference type="ARBA" id="ARBA00008114"/>
    </source>
</evidence>
<dbReference type="Pfam" id="PF16916">
    <property type="entry name" value="ZT_dimer"/>
    <property type="match status" value="1"/>
</dbReference>
<evidence type="ECO:0000313" key="11">
    <source>
        <dbReference type="Proteomes" id="UP000321055"/>
    </source>
</evidence>
<feature type="transmembrane region" description="Helical" evidence="7">
    <location>
        <begin position="118"/>
        <end position="137"/>
    </location>
</feature>
<feature type="domain" description="Cation efflux protein cytoplasmic" evidence="9">
    <location>
        <begin position="221"/>
        <end position="299"/>
    </location>
</feature>
<dbReference type="GO" id="GO:0016020">
    <property type="term" value="C:membrane"/>
    <property type="evidence" value="ECO:0007669"/>
    <property type="project" value="UniProtKB-SubCell"/>
</dbReference>
<accession>A0A5C7VWP0</accession>
<feature type="transmembrane region" description="Helical" evidence="7">
    <location>
        <begin position="91"/>
        <end position="112"/>
    </location>
</feature>
<evidence type="ECO:0000256" key="4">
    <source>
        <dbReference type="ARBA" id="ARBA00022692"/>
    </source>
</evidence>
<feature type="transmembrane region" description="Helical" evidence="7">
    <location>
        <begin position="169"/>
        <end position="186"/>
    </location>
</feature>
<dbReference type="EMBL" id="SSFX01000021">
    <property type="protein sequence ID" value="TXI30146.1"/>
    <property type="molecule type" value="Genomic_DNA"/>
</dbReference>
<dbReference type="NCBIfam" id="TIGR01297">
    <property type="entry name" value="CDF"/>
    <property type="match status" value="1"/>
</dbReference>
<dbReference type="InterPro" id="IPR050291">
    <property type="entry name" value="CDF_Transporter"/>
</dbReference>
<feature type="transmembrane region" description="Helical" evidence="7">
    <location>
        <begin position="192"/>
        <end position="209"/>
    </location>
</feature>